<dbReference type="PANTHER" id="PTHR46112">
    <property type="entry name" value="AMINOPEPTIDASE"/>
    <property type="match status" value="1"/>
</dbReference>
<evidence type="ECO:0000313" key="2">
    <source>
        <dbReference type="EMBL" id="ORC37014.1"/>
    </source>
</evidence>
<dbReference type="InterPro" id="IPR050659">
    <property type="entry name" value="Peptidase_M24B"/>
</dbReference>
<organism evidence="2 3">
    <name type="scientific">Marispirochaeta aestuarii</name>
    <dbReference type="NCBI Taxonomy" id="1963862"/>
    <lineage>
        <taxon>Bacteria</taxon>
        <taxon>Pseudomonadati</taxon>
        <taxon>Spirochaetota</taxon>
        <taxon>Spirochaetia</taxon>
        <taxon>Spirochaetales</taxon>
        <taxon>Spirochaetaceae</taxon>
        <taxon>Marispirochaeta</taxon>
    </lineage>
</organism>
<feature type="domain" description="Peptidase M24" evidence="1">
    <location>
        <begin position="159"/>
        <end position="359"/>
    </location>
</feature>
<evidence type="ECO:0000259" key="1">
    <source>
        <dbReference type="Pfam" id="PF00557"/>
    </source>
</evidence>
<comment type="caution">
    <text evidence="2">The sequence shown here is derived from an EMBL/GenBank/DDBJ whole genome shotgun (WGS) entry which is preliminary data.</text>
</comment>
<dbReference type="CDD" id="cd01066">
    <property type="entry name" value="APP_MetAP"/>
    <property type="match status" value="1"/>
</dbReference>
<dbReference type="SUPFAM" id="SSF55920">
    <property type="entry name" value="Creatinase/aminopeptidase"/>
    <property type="match status" value="1"/>
</dbReference>
<dbReference type="OrthoDB" id="9806388at2"/>
<dbReference type="InterPro" id="IPR000994">
    <property type="entry name" value="Pept_M24"/>
</dbReference>
<sequence length="377" mass="43565">MLSREGCLQRQNDLIRFLPEKCDLILITDPPYLLYFNNLWIEQNSTNQNSLNLFVFNENERIVFTDDSLFESASTSYAETIISSRWYGKKYPVFNRKEVVVREFSLWLDKFRPKKIAAELVSLPGIIQKAVEDRGILLTDISRELNQMRVRKYPDEIAEIRRIAGNASRTMDIVADSAKAGMSEWEIFGSLYKEFISIHKEQTSPVGDLVSDYRVSGFPRQRAVQTGDLLIIDFSPYVNGYRADIARTICVNSLPTNSQQEYSDILQESLRHTEKLLCPDIPGKVIYDSFLLFFRKNKIDKYYISHAGHGIGLKHPERPFFVLNCDETVPQGAVITLEPGLYNNDIGYMRIEDNYLITETGFEKLSFHRKTLKQTSY</sequence>
<dbReference type="Pfam" id="PF00557">
    <property type="entry name" value="Peptidase_M24"/>
    <property type="match status" value="1"/>
</dbReference>
<dbReference type="AlphaFoldDB" id="A0A1Y1S103"/>
<dbReference type="STRING" id="1963862.B4O97_05150"/>
<accession>A0A1Y1S103</accession>
<proteinExistence type="predicted"/>
<dbReference type="InterPro" id="IPR036005">
    <property type="entry name" value="Creatinase/aminopeptidase-like"/>
</dbReference>
<dbReference type="Gene3D" id="3.90.230.10">
    <property type="entry name" value="Creatinase/methionine aminopeptidase superfamily"/>
    <property type="match status" value="1"/>
</dbReference>
<dbReference type="EMBL" id="MWQY01000004">
    <property type="protein sequence ID" value="ORC37014.1"/>
    <property type="molecule type" value="Genomic_DNA"/>
</dbReference>
<gene>
    <name evidence="2" type="ORF">B4O97_05150</name>
</gene>
<name>A0A1Y1S103_9SPIO</name>
<reference evidence="2 3" key="1">
    <citation type="submission" date="2017-03" db="EMBL/GenBank/DDBJ databases">
        <title>Draft Genome sequence of Marispirochaeta sp. strain JC444.</title>
        <authorList>
            <person name="Shivani Y."/>
            <person name="Subhash Y."/>
            <person name="Sasikala C."/>
            <person name="Ramana C."/>
        </authorList>
    </citation>
    <scope>NUCLEOTIDE SEQUENCE [LARGE SCALE GENOMIC DNA]</scope>
    <source>
        <strain evidence="2 3">JC444</strain>
    </source>
</reference>
<dbReference type="Proteomes" id="UP000192343">
    <property type="component" value="Unassembled WGS sequence"/>
</dbReference>
<keyword evidence="3" id="KW-1185">Reference proteome</keyword>
<evidence type="ECO:0000313" key="3">
    <source>
        <dbReference type="Proteomes" id="UP000192343"/>
    </source>
</evidence>
<protein>
    <recommendedName>
        <fullName evidence="1">Peptidase M24 domain-containing protein</fullName>
    </recommendedName>
</protein>
<dbReference type="PANTHER" id="PTHR46112:SF2">
    <property type="entry name" value="XAA-PRO AMINOPEPTIDASE P-RELATED"/>
    <property type="match status" value="1"/>
</dbReference>
<dbReference type="RefSeq" id="WP_083048922.1">
    <property type="nucleotide sequence ID" value="NZ_MWQY01000004.1"/>
</dbReference>